<gene>
    <name evidence="1" type="ORF">HMPREF9443_01403</name>
</gene>
<dbReference type="HOGENOM" id="CLU_2651266_0_0_9"/>
<name>E8LEW9_9FIRM</name>
<accession>E8LEW9</accession>
<keyword evidence="2" id="KW-1185">Reference proteome</keyword>
<dbReference type="AlphaFoldDB" id="E8LEW9"/>
<dbReference type="Proteomes" id="UP000004923">
    <property type="component" value="Unassembled WGS sequence"/>
</dbReference>
<evidence type="ECO:0000313" key="2">
    <source>
        <dbReference type="Proteomes" id="UP000004923"/>
    </source>
</evidence>
<protein>
    <submittedName>
        <fullName evidence="1">Uncharacterized protein</fullName>
    </submittedName>
</protein>
<reference evidence="1 2" key="1">
    <citation type="submission" date="2011-01" db="EMBL/GenBank/DDBJ databases">
        <authorList>
            <person name="Weinstock G."/>
            <person name="Sodergren E."/>
            <person name="Clifton S."/>
            <person name="Fulton L."/>
            <person name="Fulton B."/>
            <person name="Courtney L."/>
            <person name="Fronick C."/>
            <person name="Harrison M."/>
            <person name="Strong C."/>
            <person name="Farmer C."/>
            <person name="Delahaunty K."/>
            <person name="Markovic C."/>
            <person name="Hall O."/>
            <person name="Minx P."/>
            <person name="Tomlinson C."/>
            <person name="Mitreva M."/>
            <person name="Hou S."/>
            <person name="Chen J."/>
            <person name="Wollam A."/>
            <person name="Pepin K.H."/>
            <person name="Johnson M."/>
            <person name="Bhonagiri V."/>
            <person name="Zhang X."/>
            <person name="Suruliraj S."/>
            <person name="Warren W."/>
            <person name="Chinwalla A."/>
            <person name="Mardis E.R."/>
            <person name="Wilson R.K."/>
        </authorList>
    </citation>
    <scope>NUCLEOTIDE SEQUENCE [LARGE SCALE GENOMIC DNA]</scope>
    <source>
        <strain evidence="1 2">YIT 12067</strain>
    </source>
</reference>
<organism evidence="1 2">
    <name type="scientific">Phascolarctobacterium succinatutens YIT 12067</name>
    <dbReference type="NCBI Taxonomy" id="626939"/>
    <lineage>
        <taxon>Bacteria</taxon>
        <taxon>Bacillati</taxon>
        <taxon>Bacillota</taxon>
        <taxon>Negativicutes</taxon>
        <taxon>Acidaminococcales</taxon>
        <taxon>Acidaminococcaceae</taxon>
        <taxon>Phascolarctobacterium</taxon>
    </lineage>
</organism>
<sequence length="76" mass="8906">MYACLEYGRRSVIENALCIIEVVHRAFFVKKEVELMQTKEASQESEIKQVIRSLCMMNNRFMNFMLDDNKKAAQLA</sequence>
<evidence type="ECO:0000313" key="1">
    <source>
        <dbReference type="EMBL" id="EFY04592.1"/>
    </source>
</evidence>
<proteinExistence type="predicted"/>
<dbReference type="EMBL" id="AEVN01000064">
    <property type="protein sequence ID" value="EFY04592.1"/>
    <property type="molecule type" value="Genomic_DNA"/>
</dbReference>
<comment type="caution">
    <text evidence="1">The sequence shown here is derived from an EMBL/GenBank/DDBJ whole genome shotgun (WGS) entry which is preliminary data.</text>
</comment>